<dbReference type="RefSeq" id="WP_165028518.1">
    <property type="nucleotide sequence ID" value="NZ_JAAKZF010000016.1"/>
</dbReference>
<sequence>MRRQAILLQNRRLDLANGMIVQIRIWKLPHQTDERPHGLKYSLFYGRKGERIIGYDNETGKGDHRHYRDREESYAFVTMEQLVADFWNDVKKEIKHERG</sequence>
<accession>A0A6G4WDK4</accession>
<dbReference type="Proteomes" id="UP001642900">
    <property type="component" value="Unassembled WGS sequence"/>
</dbReference>
<dbReference type="AlphaFoldDB" id="A0A6G4WDK4"/>
<organism evidence="1 2">
    <name type="scientific">Allomesorhizobium camelthorni</name>
    <dbReference type="NCBI Taxonomy" id="475069"/>
    <lineage>
        <taxon>Bacteria</taxon>
        <taxon>Pseudomonadati</taxon>
        <taxon>Pseudomonadota</taxon>
        <taxon>Alphaproteobacteria</taxon>
        <taxon>Hyphomicrobiales</taxon>
        <taxon>Phyllobacteriaceae</taxon>
        <taxon>Allomesorhizobium</taxon>
    </lineage>
</organism>
<comment type="caution">
    <text evidence="1">The sequence shown here is derived from an EMBL/GenBank/DDBJ whole genome shotgun (WGS) entry which is preliminary data.</text>
</comment>
<evidence type="ECO:0000313" key="2">
    <source>
        <dbReference type="Proteomes" id="UP001642900"/>
    </source>
</evidence>
<name>A0A6G4WDK4_9HYPH</name>
<reference evidence="1 2" key="1">
    <citation type="submission" date="2020-02" db="EMBL/GenBank/DDBJ databases">
        <title>Genome sequence of strain CCNWXJ40-4.</title>
        <authorList>
            <person name="Gao J."/>
            <person name="Sun J."/>
        </authorList>
    </citation>
    <scope>NUCLEOTIDE SEQUENCE [LARGE SCALE GENOMIC DNA]</scope>
    <source>
        <strain evidence="1 2">CCNWXJ 40-4</strain>
    </source>
</reference>
<keyword evidence="2" id="KW-1185">Reference proteome</keyword>
<protein>
    <submittedName>
        <fullName evidence="1">Uncharacterized protein</fullName>
    </submittedName>
</protein>
<gene>
    <name evidence="1" type="ORF">G6N73_13985</name>
</gene>
<proteinExistence type="predicted"/>
<dbReference type="InterPro" id="IPR045397">
    <property type="entry name" value="TumE-like"/>
</dbReference>
<dbReference type="EMBL" id="JAAKZF010000016">
    <property type="protein sequence ID" value="NGO52273.1"/>
    <property type="molecule type" value="Genomic_DNA"/>
</dbReference>
<evidence type="ECO:0000313" key="1">
    <source>
        <dbReference type="EMBL" id="NGO52273.1"/>
    </source>
</evidence>
<dbReference type="Pfam" id="PF20126">
    <property type="entry name" value="TumE"/>
    <property type="match status" value="1"/>
</dbReference>